<dbReference type="Proteomes" id="UP000334820">
    <property type="component" value="Unassembled WGS sequence"/>
</dbReference>
<evidence type="ECO:0000313" key="1">
    <source>
        <dbReference type="EMBL" id="GER81555.1"/>
    </source>
</evidence>
<sequence length="54" mass="6154">MVTQPVSQTAHLLRWPIELAERRILHRQSLAEQEPKDSSPQALHLFLSLLSPSP</sequence>
<organism evidence="1 2">
    <name type="scientific">Thermogemmatispora aurantia</name>
    <dbReference type="NCBI Taxonomy" id="2045279"/>
    <lineage>
        <taxon>Bacteria</taxon>
        <taxon>Bacillati</taxon>
        <taxon>Chloroflexota</taxon>
        <taxon>Ktedonobacteria</taxon>
        <taxon>Thermogemmatisporales</taxon>
        <taxon>Thermogemmatisporaceae</taxon>
        <taxon>Thermogemmatispora</taxon>
    </lineage>
</organism>
<comment type="caution">
    <text evidence="1">The sequence shown here is derived from an EMBL/GenBank/DDBJ whole genome shotgun (WGS) entry which is preliminary data.</text>
</comment>
<dbReference type="AlphaFoldDB" id="A0A5J4K112"/>
<accession>A0A5J4K112</accession>
<dbReference type="EMBL" id="BKZV01000001">
    <property type="protein sequence ID" value="GER81555.1"/>
    <property type="molecule type" value="Genomic_DNA"/>
</dbReference>
<reference evidence="1 2" key="1">
    <citation type="journal article" date="2019" name="Int. J. Syst. Evol. Microbiol.">
        <title>Thermogemmatispora aurantia sp. nov. and Thermogemmatispora argillosa sp. nov., within the class Ktedonobacteria, and emended description of the genus Thermogemmatispora.</title>
        <authorList>
            <person name="Zheng Y."/>
            <person name="Wang C.M."/>
            <person name="Sakai Y."/>
            <person name="Abe K."/>
            <person name="Yokota A."/>
            <person name="Yabe S."/>
        </authorList>
    </citation>
    <scope>NUCLEOTIDE SEQUENCE [LARGE SCALE GENOMIC DNA]</scope>
    <source>
        <strain evidence="1 2">A1-2</strain>
    </source>
</reference>
<proteinExistence type="predicted"/>
<gene>
    <name evidence="1" type="ORF">KTAU_01930</name>
</gene>
<evidence type="ECO:0000313" key="2">
    <source>
        <dbReference type="Proteomes" id="UP000334820"/>
    </source>
</evidence>
<protein>
    <submittedName>
        <fullName evidence="1">Uncharacterized protein</fullName>
    </submittedName>
</protein>
<keyword evidence="2" id="KW-1185">Reference proteome</keyword>
<name>A0A5J4K112_9CHLR</name>